<keyword evidence="1" id="KW-1133">Transmembrane helix</keyword>
<feature type="transmembrane region" description="Helical" evidence="1">
    <location>
        <begin position="12"/>
        <end position="31"/>
    </location>
</feature>
<accession>A0A8H7CBM0</accession>
<reference evidence="2 3" key="1">
    <citation type="journal article" name="Sci. Rep.">
        <title>Telomere-to-telomere assembled and centromere annotated genomes of the two main subspecies of the button mushroom Agaricus bisporus reveal especially polymorphic chromosome ends.</title>
        <authorList>
            <person name="Sonnenberg A.S.M."/>
            <person name="Sedaghat-Telgerd N."/>
            <person name="Lavrijssen B."/>
            <person name="Ohm R.A."/>
            <person name="Hendrickx P.M."/>
            <person name="Scholtmeijer K."/>
            <person name="Baars J.J.P."/>
            <person name="van Peer A."/>
        </authorList>
    </citation>
    <scope>NUCLEOTIDE SEQUENCE [LARGE SCALE GENOMIC DNA]</scope>
    <source>
        <strain evidence="2 3">H119_p4</strain>
    </source>
</reference>
<comment type="caution">
    <text evidence="2">The sequence shown here is derived from an EMBL/GenBank/DDBJ whole genome shotgun (WGS) entry which is preliminary data.</text>
</comment>
<organism evidence="2 3">
    <name type="scientific">Agaricus bisporus var. burnettii</name>
    <dbReference type="NCBI Taxonomy" id="192524"/>
    <lineage>
        <taxon>Eukaryota</taxon>
        <taxon>Fungi</taxon>
        <taxon>Dikarya</taxon>
        <taxon>Basidiomycota</taxon>
        <taxon>Agaricomycotina</taxon>
        <taxon>Agaricomycetes</taxon>
        <taxon>Agaricomycetidae</taxon>
        <taxon>Agaricales</taxon>
        <taxon>Agaricineae</taxon>
        <taxon>Agaricaceae</taxon>
        <taxon>Agaricus</taxon>
    </lineage>
</organism>
<keyword evidence="1" id="KW-0812">Transmembrane</keyword>
<evidence type="ECO:0000313" key="2">
    <source>
        <dbReference type="EMBL" id="KAF7770716.1"/>
    </source>
</evidence>
<keyword evidence="1" id="KW-0472">Membrane</keyword>
<dbReference type="EMBL" id="JABXXO010000009">
    <property type="protein sequence ID" value="KAF7770716.1"/>
    <property type="molecule type" value="Genomic_DNA"/>
</dbReference>
<protein>
    <submittedName>
        <fullName evidence="2">Uncharacterized protein</fullName>
    </submittedName>
</protein>
<dbReference type="Proteomes" id="UP000629468">
    <property type="component" value="Unassembled WGS sequence"/>
</dbReference>
<proteinExistence type="predicted"/>
<dbReference type="AlphaFoldDB" id="A0A8H7CBM0"/>
<sequence length="114" mass="13097">MRHFDSYPTHGWLICTVAGIVEILAGFLLWWHSRLVQATAHLLNRLHTYSIPAPVFFSLSSTFKRSVFRFIQSPYQALSTVVVNDVYHHRDAVSVVTRVLAHFKSVCNEPHVYS</sequence>
<evidence type="ECO:0000313" key="3">
    <source>
        <dbReference type="Proteomes" id="UP000629468"/>
    </source>
</evidence>
<gene>
    <name evidence="2" type="ORF">Agabi119p4_6690</name>
</gene>
<evidence type="ECO:0000256" key="1">
    <source>
        <dbReference type="SAM" id="Phobius"/>
    </source>
</evidence>
<name>A0A8H7CBM0_AGABI</name>